<evidence type="ECO:0000256" key="1">
    <source>
        <dbReference type="SAM" id="MobiDB-lite"/>
    </source>
</evidence>
<gene>
    <name evidence="3" type="ORF">ACEWY4_003897</name>
</gene>
<evidence type="ECO:0000313" key="4">
    <source>
        <dbReference type="Proteomes" id="UP001591681"/>
    </source>
</evidence>
<dbReference type="AlphaFoldDB" id="A0ABD1KK83"/>
<keyword evidence="4" id="KW-1185">Reference proteome</keyword>
<feature type="region of interest" description="Disordered" evidence="1">
    <location>
        <begin position="239"/>
        <end position="286"/>
    </location>
</feature>
<feature type="compositionally biased region" description="Basic and acidic residues" evidence="1">
    <location>
        <begin position="207"/>
        <end position="222"/>
    </location>
</feature>
<accession>A0ABD1KK83</accession>
<evidence type="ECO:0000313" key="3">
    <source>
        <dbReference type="EMBL" id="KAL2099503.1"/>
    </source>
</evidence>
<feature type="compositionally biased region" description="Low complexity" evidence="1">
    <location>
        <begin position="336"/>
        <end position="346"/>
    </location>
</feature>
<sequence length="365" mass="39220">MRCSYFVWLLALLSLDLLRCCTAGRRKLRKNAFRRAEALRGDGTASSNPRQPSLLGRGDVFEVDEDTDLLDALRPKPSTSQDTKTPREPTKTSGEGKPDPASKSLDENVTTDKKKVDGGSTSGKPVDNIIDLDLSRPRKPAVVFPSRRTRLGYGDDDVDANKLKEDVDPPDYTHTSKSPKPRPSSPSNVPSTDRITQGAGLPKHKGSREMPGRIHITDRDGDLVTFSDGSKYRLLKGPKGYMGPPGESGSPGPTGHTGFKGNRGALGPEGRQGCQGEPGPPGPPGLPTLYLWRNTEEDWAAFRQSNVFQLLSAGWPREQGPAGPEGDMGKPGPQGPLGEPGERGQPGITGDMVMAIITLLGGRER</sequence>
<protein>
    <submittedName>
        <fullName evidence="3">Uncharacterized protein</fullName>
    </submittedName>
</protein>
<reference evidence="3 4" key="1">
    <citation type="submission" date="2024-09" db="EMBL/GenBank/DDBJ databases">
        <title>A chromosome-level genome assembly of Gray's grenadier anchovy, Coilia grayii.</title>
        <authorList>
            <person name="Fu Z."/>
        </authorList>
    </citation>
    <scope>NUCLEOTIDE SEQUENCE [LARGE SCALE GENOMIC DNA]</scope>
    <source>
        <strain evidence="3">G4</strain>
        <tissue evidence="3">Muscle</tissue>
    </source>
</reference>
<dbReference type="EMBL" id="JBHFQA010000004">
    <property type="protein sequence ID" value="KAL2099503.1"/>
    <property type="molecule type" value="Genomic_DNA"/>
</dbReference>
<organism evidence="3 4">
    <name type="scientific">Coilia grayii</name>
    <name type="common">Gray's grenadier anchovy</name>
    <dbReference type="NCBI Taxonomy" id="363190"/>
    <lineage>
        <taxon>Eukaryota</taxon>
        <taxon>Metazoa</taxon>
        <taxon>Chordata</taxon>
        <taxon>Craniata</taxon>
        <taxon>Vertebrata</taxon>
        <taxon>Euteleostomi</taxon>
        <taxon>Actinopterygii</taxon>
        <taxon>Neopterygii</taxon>
        <taxon>Teleostei</taxon>
        <taxon>Clupei</taxon>
        <taxon>Clupeiformes</taxon>
        <taxon>Clupeoidei</taxon>
        <taxon>Engraulidae</taxon>
        <taxon>Coilinae</taxon>
        <taxon>Coilia</taxon>
    </lineage>
</organism>
<feature type="signal peptide" evidence="2">
    <location>
        <begin position="1"/>
        <end position="23"/>
    </location>
</feature>
<dbReference type="PANTHER" id="PTHR24637">
    <property type="entry name" value="COLLAGEN"/>
    <property type="match status" value="1"/>
</dbReference>
<comment type="caution">
    <text evidence="3">The sequence shown here is derived from an EMBL/GenBank/DDBJ whole genome shotgun (WGS) entry which is preliminary data.</text>
</comment>
<feature type="region of interest" description="Disordered" evidence="1">
    <location>
        <begin position="315"/>
        <end position="349"/>
    </location>
</feature>
<proteinExistence type="predicted"/>
<dbReference type="InterPro" id="IPR008160">
    <property type="entry name" value="Collagen"/>
</dbReference>
<feature type="compositionally biased region" description="Low complexity" evidence="1">
    <location>
        <begin position="244"/>
        <end position="257"/>
    </location>
</feature>
<dbReference type="Pfam" id="PF01391">
    <property type="entry name" value="Collagen"/>
    <property type="match status" value="1"/>
</dbReference>
<dbReference type="PANTHER" id="PTHR24637:SF421">
    <property type="entry name" value="CUTICLE COLLAGEN DPY-2"/>
    <property type="match status" value="1"/>
</dbReference>
<evidence type="ECO:0000256" key="2">
    <source>
        <dbReference type="SAM" id="SignalP"/>
    </source>
</evidence>
<feature type="chain" id="PRO_5044745629" evidence="2">
    <location>
        <begin position="24"/>
        <end position="365"/>
    </location>
</feature>
<feature type="compositionally biased region" description="Low complexity" evidence="1">
    <location>
        <begin position="268"/>
        <end position="277"/>
    </location>
</feature>
<feature type="region of interest" description="Disordered" evidence="1">
    <location>
        <begin position="70"/>
        <end position="222"/>
    </location>
</feature>
<feature type="compositionally biased region" description="Basic and acidic residues" evidence="1">
    <location>
        <begin position="84"/>
        <end position="117"/>
    </location>
</feature>
<dbReference type="Proteomes" id="UP001591681">
    <property type="component" value="Unassembled WGS sequence"/>
</dbReference>
<name>A0ABD1KK83_9TELE</name>
<keyword evidence="2" id="KW-0732">Signal</keyword>